<proteinExistence type="predicted"/>
<name>A0A9P8CJI6_9HYPO</name>
<dbReference type="GeneID" id="70292704"/>
<feature type="compositionally biased region" description="Polar residues" evidence="1">
    <location>
        <begin position="187"/>
        <end position="197"/>
    </location>
</feature>
<organism evidence="2 3">
    <name type="scientific">Emericellopsis atlantica</name>
    <dbReference type="NCBI Taxonomy" id="2614577"/>
    <lineage>
        <taxon>Eukaryota</taxon>
        <taxon>Fungi</taxon>
        <taxon>Dikarya</taxon>
        <taxon>Ascomycota</taxon>
        <taxon>Pezizomycotina</taxon>
        <taxon>Sordariomycetes</taxon>
        <taxon>Hypocreomycetidae</taxon>
        <taxon>Hypocreales</taxon>
        <taxon>Bionectriaceae</taxon>
        <taxon>Emericellopsis</taxon>
    </lineage>
</organism>
<keyword evidence="3" id="KW-1185">Reference proteome</keyword>
<dbReference type="EMBL" id="MU251305">
    <property type="protein sequence ID" value="KAG9249509.1"/>
    <property type="molecule type" value="Genomic_DNA"/>
</dbReference>
<dbReference type="AlphaFoldDB" id="A0A9P8CJI6"/>
<dbReference type="OrthoDB" id="4232626at2759"/>
<dbReference type="Proteomes" id="UP000887229">
    <property type="component" value="Unassembled WGS sequence"/>
</dbReference>
<feature type="region of interest" description="Disordered" evidence="1">
    <location>
        <begin position="174"/>
        <end position="197"/>
    </location>
</feature>
<evidence type="ECO:0000313" key="2">
    <source>
        <dbReference type="EMBL" id="KAG9249509.1"/>
    </source>
</evidence>
<comment type="caution">
    <text evidence="2">The sequence shown here is derived from an EMBL/GenBank/DDBJ whole genome shotgun (WGS) entry which is preliminary data.</text>
</comment>
<gene>
    <name evidence="2" type="ORF">F5Z01DRAFT_631597</name>
</gene>
<accession>A0A9P8CJI6</accession>
<protein>
    <submittedName>
        <fullName evidence="2">Uncharacterized protein</fullName>
    </submittedName>
</protein>
<evidence type="ECO:0000313" key="3">
    <source>
        <dbReference type="Proteomes" id="UP000887229"/>
    </source>
</evidence>
<dbReference type="RefSeq" id="XP_046113433.1">
    <property type="nucleotide sequence ID" value="XM_046261801.1"/>
</dbReference>
<evidence type="ECO:0000256" key="1">
    <source>
        <dbReference type="SAM" id="MobiDB-lite"/>
    </source>
</evidence>
<reference evidence="2" key="1">
    <citation type="journal article" date="2021" name="IMA Fungus">
        <title>Genomic characterization of three marine fungi, including Emericellopsis atlantica sp. nov. with signatures of a generalist lifestyle and marine biomass degradation.</title>
        <authorList>
            <person name="Hagestad O.C."/>
            <person name="Hou L."/>
            <person name="Andersen J.H."/>
            <person name="Hansen E.H."/>
            <person name="Altermark B."/>
            <person name="Li C."/>
            <person name="Kuhnert E."/>
            <person name="Cox R.J."/>
            <person name="Crous P.W."/>
            <person name="Spatafora J.W."/>
            <person name="Lail K."/>
            <person name="Amirebrahimi M."/>
            <person name="Lipzen A."/>
            <person name="Pangilinan J."/>
            <person name="Andreopoulos W."/>
            <person name="Hayes R.D."/>
            <person name="Ng V."/>
            <person name="Grigoriev I.V."/>
            <person name="Jackson S.A."/>
            <person name="Sutton T.D.S."/>
            <person name="Dobson A.D.W."/>
            <person name="Rama T."/>
        </authorList>
    </citation>
    <scope>NUCLEOTIDE SEQUENCE</scope>
    <source>
        <strain evidence="2">TS7</strain>
    </source>
</reference>
<sequence length="288" mass="32656">MTLTGDTVEDIEASPETFWKNTLKTELSDVVNEKAPEPHYKPEETRITISTKRPKQSFQKRFGTLSIDWNIVENKLRSWSHLGSSLHVEISFIYKEIQLDTTNKLAARDKLIAQQQASGVRPVWKEVYELFECSNAVCPNRGFSCWRDPSNKRHVKLDSDTMDKLIDYAEEGNTLEKHDDDGGCGESSANARNATRRSGQARLAFPMPVDEAPKSYCDWLCNQVTNKTWKDAYQLACRVTLEKGYHLGRMYEAQAVDAKMLATSGVLPGIAIQFVSRIGDWLDDICPE</sequence>